<sequence length="124" mass="13427">MLSPGSMSKGHCRQPDSPSNAREGRLRCPQWTACRTTVKDILWVEGWPVSYESYAVEDRECIADAPAVGQLRRSGVIFVGQTTYPEFGWEAVTDSPRRGITRNPWDATKTPGGSSGGAAVAAGR</sequence>
<evidence type="ECO:0000313" key="5">
    <source>
        <dbReference type="Proteomes" id="UP001138921"/>
    </source>
</evidence>
<reference evidence="4" key="2">
    <citation type="submission" date="2021-03" db="EMBL/GenBank/DDBJ databases">
        <authorList>
            <person name="Artuso I."/>
            <person name="Turrini P."/>
            <person name="Pirolo M."/>
            <person name="Lugli G.A."/>
            <person name="Ventura M."/>
            <person name="Visca P."/>
        </authorList>
    </citation>
    <scope>NUCLEOTIDE SEQUENCE</scope>
    <source>
        <strain evidence="4">LMG 26462</strain>
    </source>
</reference>
<dbReference type="SUPFAM" id="SSF75304">
    <property type="entry name" value="Amidase signature (AS) enzymes"/>
    <property type="match status" value="1"/>
</dbReference>
<comment type="similarity">
    <text evidence="1">Belongs to the amidase family.</text>
</comment>
<accession>A0A9X1D388</accession>
<feature type="domain" description="Amidase" evidence="3">
    <location>
        <begin position="37"/>
        <end position="122"/>
    </location>
</feature>
<evidence type="ECO:0000256" key="1">
    <source>
        <dbReference type="ARBA" id="ARBA00009199"/>
    </source>
</evidence>
<evidence type="ECO:0000259" key="3">
    <source>
        <dbReference type="Pfam" id="PF01425"/>
    </source>
</evidence>
<dbReference type="Pfam" id="PF01425">
    <property type="entry name" value="Amidase"/>
    <property type="match status" value="1"/>
</dbReference>
<dbReference type="Gene3D" id="3.90.1300.10">
    <property type="entry name" value="Amidase signature (AS) domain"/>
    <property type="match status" value="1"/>
</dbReference>
<feature type="region of interest" description="Disordered" evidence="2">
    <location>
        <begin position="95"/>
        <end position="124"/>
    </location>
</feature>
<evidence type="ECO:0000256" key="2">
    <source>
        <dbReference type="SAM" id="MobiDB-lite"/>
    </source>
</evidence>
<protein>
    <recommendedName>
        <fullName evidence="3">Amidase domain-containing protein</fullName>
    </recommendedName>
</protein>
<dbReference type="Proteomes" id="UP001138921">
    <property type="component" value="Unassembled WGS sequence"/>
</dbReference>
<feature type="region of interest" description="Disordered" evidence="2">
    <location>
        <begin position="1"/>
        <end position="26"/>
    </location>
</feature>
<dbReference type="PANTHER" id="PTHR11895:SF7">
    <property type="entry name" value="GLUTAMYL-TRNA(GLN) AMIDOTRANSFERASE SUBUNIT A, MITOCHONDRIAL"/>
    <property type="match status" value="1"/>
</dbReference>
<reference evidence="4" key="1">
    <citation type="journal article" date="2021" name="Microorganisms">
        <title>Phylogenomic Reconstruction and Metabolic Potential of the Genus Aminobacter.</title>
        <authorList>
            <person name="Artuso I."/>
            <person name="Turrini P."/>
            <person name="Pirolo M."/>
            <person name="Lugli G.A."/>
            <person name="Ventura M."/>
            <person name="Visca P."/>
        </authorList>
    </citation>
    <scope>NUCLEOTIDE SEQUENCE</scope>
    <source>
        <strain evidence="4">LMG 26462</strain>
    </source>
</reference>
<organism evidence="4 5">
    <name type="scientific">Aminobacter anthyllidis</name>
    <dbReference type="NCBI Taxonomy" id="1035067"/>
    <lineage>
        <taxon>Bacteria</taxon>
        <taxon>Pseudomonadati</taxon>
        <taxon>Pseudomonadota</taxon>
        <taxon>Alphaproteobacteria</taxon>
        <taxon>Hyphomicrobiales</taxon>
        <taxon>Phyllobacteriaceae</taxon>
        <taxon>Aminobacter</taxon>
    </lineage>
</organism>
<dbReference type="GO" id="GO:0003824">
    <property type="term" value="F:catalytic activity"/>
    <property type="evidence" value="ECO:0007669"/>
    <property type="project" value="InterPro"/>
</dbReference>
<dbReference type="AlphaFoldDB" id="A0A9X1D388"/>
<dbReference type="InterPro" id="IPR023631">
    <property type="entry name" value="Amidase_dom"/>
</dbReference>
<dbReference type="InterPro" id="IPR036928">
    <property type="entry name" value="AS_sf"/>
</dbReference>
<dbReference type="PANTHER" id="PTHR11895">
    <property type="entry name" value="TRANSAMIDASE"/>
    <property type="match status" value="1"/>
</dbReference>
<proteinExistence type="inferred from homology"/>
<name>A0A9X1D388_9HYPH</name>
<evidence type="ECO:0000313" key="4">
    <source>
        <dbReference type="EMBL" id="MBT1155550.1"/>
    </source>
</evidence>
<keyword evidence="5" id="KW-1185">Reference proteome</keyword>
<gene>
    <name evidence="4" type="ORF">J1C56_08080</name>
</gene>
<dbReference type="InterPro" id="IPR000120">
    <property type="entry name" value="Amidase"/>
</dbReference>
<comment type="caution">
    <text evidence="4">The sequence shown here is derived from an EMBL/GenBank/DDBJ whole genome shotgun (WGS) entry which is preliminary data.</text>
</comment>
<dbReference type="EMBL" id="JAFLWW010000002">
    <property type="protein sequence ID" value="MBT1155550.1"/>
    <property type="molecule type" value="Genomic_DNA"/>
</dbReference>